<accession>A0ABQ7THC2</accession>
<dbReference type="Gene3D" id="1.10.3080.10">
    <property type="entry name" value="Clc chloride channel"/>
    <property type="match status" value="1"/>
</dbReference>
<dbReference type="SUPFAM" id="SSF81340">
    <property type="entry name" value="Clc chloride channel"/>
    <property type="match status" value="1"/>
</dbReference>
<sequence>MKCLFLCPQLYGQYTEKLPSLSQKEAAELLGGKTPQRNGQGPLKQSSQAEIKEEHYSKCHACAKSIQKYLTKKLGEDWIFLVLLGLVMALVSWSVDYASAKSLQGVLFSIEVTSTYFAVRNYWRGFFAATFSAFVFRVFAVWNKDAVTITALFRTNFRMDFPFDLQELPAFAVIGEAISSLFDNYTWIKHTEDPQLLGRSAVWIHPNVSVFVIITLFFLMKLPQQPAFISSYPEGPNGPVTPHKPLPETPPPQQIPSTVNGLVWWGNGTSQCPSGE</sequence>
<keyword evidence="7" id="KW-0407">Ion channel</keyword>
<keyword evidence="6 8" id="KW-0472">Membrane</keyword>
<keyword evidence="10" id="KW-1185">Reference proteome</keyword>
<organism evidence="9 10">
    <name type="scientific">Phrynosoma platyrhinos</name>
    <name type="common">Desert horned lizard</name>
    <dbReference type="NCBI Taxonomy" id="52577"/>
    <lineage>
        <taxon>Eukaryota</taxon>
        <taxon>Metazoa</taxon>
        <taxon>Chordata</taxon>
        <taxon>Craniata</taxon>
        <taxon>Vertebrata</taxon>
        <taxon>Euteleostomi</taxon>
        <taxon>Lepidosauria</taxon>
        <taxon>Squamata</taxon>
        <taxon>Bifurcata</taxon>
        <taxon>Unidentata</taxon>
        <taxon>Episquamata</taxon>
        <taxon>Toxicofera</taxon>
        <taxon>Iguania</taxon>
        <taxon>Phrynosomatidae</taxon>
        <taxon>Phrynosomatinae</taxon>
        <taxon>Phrynosoma</taxon>
    </lineage>
</organism>
<feature type="transmembrane region" description="Helical" evidence="8">
    <location>
        <begin position="122"/>
        <end position="142"/>
    </location>
</feature>
<keyword evidence="2 8" id="KW-0812">Transmembrane</keyword>
<proteinExistence type="predicted"/>
<evidence type="ECO:0000256" key="5">
    <source>
        <dbReference type="ARBA" id="ARBA00023122"/>
    </source>
</evidence>
<keyword evidence="7" id="KW-0406">Ion transport</keyword>
<gene>
    <name evidence="9" type="ORF">JD844_009865</name>
</gene>
<protein>
    <recommendedName>
        <fullName evidence="11">Chloride channel CLIC-like protein 1</fullName>
    </recommendedName>
</protein>
<keyword evidence="5" id="KW-0129">CBS domain</keyword>
<keyword evidence="4 8" id="KW-1133">Transmembrane helix</keyword>
<evidence type="ECO:0000256" key="4">
    <source>
        <dbReference type="ARBA" id="ARBA00022989"/>
    </source>
</evidence>
<evidence type="ECO:0000313" key="10">
    <source>
        <dbReference type="Proteomes" id="UP000826234"/>
    </source>
</evidence>
<evidence type="ECO:0000256" key="2">
    <source>
        <dbReference type="ARBA" id="ARBA00022692"/>
    </source>
</evidence>
<evidence type="ECO:0000313" key="9">
    <source>
        <dbReference type="EMBL" id="KAH0628538.1"/>
    </source>
</evidence>
<evidence type="ECO:0008006" key="11">
    <source>
        <dbReference type="Google" id="ProtNLM"/>
    </source>
</evidence>
<dbReference type="Proteomes" id="UP000826234">
    <property type="component" value="Unassembled WGS sequence"/>
</dbReference>
<dbReference type="EMBL" id="JAIPUX010000439">
    <property type="protein sequence ID" value="KAH0628538.1"/>
    <property type="molecule type" value="Genomic_DNA"/>
</dbReference>
<evidence type="ECO:0000256" key="7">
    <source>
        <dbReference type="ARBA" id="ARBA00023303"/>
    </source>
</evidence>
<comment type="caution">
    <text evidence="9">The sequence shown here is derived from an EMBL/GenBank/DDBJ whole genome shotgun (WGS) entry which is preliminary data.</text>
</comment>
<dbReference type="Pfam" id="PF00654">
    <property type="entry name" value="Voltage_CLC"/>
    <property type="match status" value="1"/>
</dbReference>
<feature type="transmembrane region" description="Helical" evidence="8">
    <location>
        <begin position="78"/>
        <end position="95"/>
    </location>
</feature>
<evidence type="ECO:0000256" key="6">
    <source>
        <dbReference type="ARBA" id="ARBA00023136"/>
    </source>
</evidence>
<reference evidence="9 10" key="1">
    <citation type="journal article" date="2022" name="Gigascience">
        <title>A chromosome-level genome assembly and annotation of the desert horned lizard, Phrynosoma platyrhinos, provides insight into chromosomal rearrangements among reptiles.</title>
        <authorList>
            <person name="Koochekian N."/>
            <person name="Ascanio A."/>
            <person name="Farleigh K."/>
            <person name="Card D.C."/>
            <person name="Schield D.R."/>
            <person name="Castoe T.A."/>
            <person name="Jezkova T."/>
        </authorList>
    </citation>
    <scope>NUCLEOTIDE SEQUENCE [LARGE SCALE GENOMIC DNA]</scope>
    <source>
        <strain evidence="9">NK-2021</strain>
    </source>
</reference>
<evidence type="ECO:0000256" key="8">
    <source>
        <dbReference type="SAM" id="Phobius"/>
    </source>
</evidence>
<keyword evidence="7" id="KW-0813">Transport</keyword>
<evidence type="ECO:0000256" key="3">
    <source>
        <dbReference type="ARBA" id="ARBA00022737"/>
    </source>
</evidence>
<keyword evidence="3" id="KW-0677">Repeat</keyword>
<feature type="transmembrane region" description="Helical" evidence="8">
    <location>
        <begin position="202"/>
        <end position="220"/>
    </location>
</feature>
<dbReference type="PANTHER" id="PTHR45720">
    <property type="entry name" value="CHLORIDE CHANNEL PROTEIN 2"/>
    <property type="match status" value="1"/>
</dbReference>
<dbReference type="InterPro" id="IPR014743">
    <property type="entry name" value="Cl-channel_core"/>
</dbReference>
<evidence type="ECO:0000256" key="1">
    <source>
        <dbReference type="ARBA" id="ARBA00004141"/>
    </source>
</evidence>
<dbReference type="PANTHER" id="PTHR45720:SF4">
    <property type="entry name" value="CHLORIDE CHANNEL PROTEIN 1"/>
    <property type="match status" value="1"/>
</dbReference>
<name>A0ABQ7THC2_PHRPL</name>
<dbReference type="InterPro" id="IPR001807">
    <property type="entry name" value="ClC"/>
</dbReference>
<comment type="subcellular location">
    <subcellularLocation>
        <location evidence="1">Membrane</location>
        <topology evidence="1">Multi-pass membrane protein</topology>
    </subcellularLocation>
</comment>
<dbReference type="InterPro" id="IPR050970">
    <property type="entry name" value="Cl_channel_volt-gated"/>
</dbReference>